<evidence type="ECO:0000256" key="1">
    <source>
        <dbReference type="SAM" id="Phobius"/>
    </source>
</evidence>
<dbReference type="PANTHER" id="PTHR35791">
    <property type="entry name" value="UPF0754 MEMBRANE PROTEIN YHEB"/>
    <property type="match status" value="1"/>
</dbReference>
<evidence type="ECO:0000313" key="2">
    <source>
        <dbReference type="EMBL" id="QLY28889.1"/>
    </source>
</evidence>
<keyword evidence="1" id="KW-0472">Membrane</keyword>
<keyword evidence="1" id="KW-0812">Transmembrane</keyword>
<feature type="transmembrane region" description="Helical" evidence="1">
    <location>
        <begin position="12"/>
        <end position="32"/>
    </location>
</feature>
<dbReference type="RefSeq" id="WP_181580095.1">
    <property type="nucleotide sequence ID" value="NZ_CP088007.1"/>
</dbReference>
<evidence type="ECO:0008006" key="4">
    <source>
        <dbReference type="Google" id="ProtNLM"/>
    </source>
</evidence>
<dbReference type="AlphaFoldDB" id="A0A7D6ZUC3"/>
<dbReference type="Proteomes" id="UP000515512">
    <property type="component" value="Chromosome"/>
</dbReference>
<evidence type="ECO:0000313" key="3">
    <source>
        <dbReference type="Proteomes" id="UP000515512"/>
    </source>
</evidence>
<feature type="transmembrane region" description="Helical" evidence="1">
    <location>
        <begin position="234"/>
        <end position="254"/>
    </location>
</feature>
<sequence length="424" mass="48083">MPHRLLIELITIPLFTGVIGYITNWTGILMLFEPIRFHGFRMPGLRLLYPYLPRRIQVLPLLSQDGRLGWQGIVPSRAEKMASIAVDKGLSKLGSMSDFYRELDPDSIAEQLVDLVRPRIPEIVARLAVRRNPQLWHNLPESARKLVYRKLSDELPGNARAITEAIGTHIAELIDPKWMTIRHLTDHPQLINRIFREIAAKELRFMQNFGFYFGFPMGFVLVLILHYLPYWWVLLTGAVVIGYVVNWIGITMIYEPARPTRWVPWRQGLMIKRRTEIADGYAEIIAGEVLTPANIARELLDGPNADRTTAMLDAILGQAVDRAVGQARTAVRLSLGGRNYEQLKADVAPEMLRLADDAFRDPVFLSAQRERIRGFVATQMRALDVRDFVDLLRSATAQDEWLLFVHGAVLGIAGGLLHLVVFGV</sequence>
<dbReference type="PANTHER" id="PTHR35791:SF1">
    <property type="entry name" value="UPF0754 MEMBRANE PROTEIN YHEB"/>
    <property type="match status" value="1"/>
</dbReference>
<accession>A0A7D6ZUC3</accession>
<keyword evidence="1" id="KW-1133">Transmembrane helix</keyword>
<keyword evidence="3" id="KW-1185">Reference proteome</keyword>
<name>A0A7D6ZUC3_9NOCA</name>
<proteinExistence type="predicted"/>
<reference evidence="2 3" key="1">
    <citation type="submission" date="2020-07" db="EMBL/GenBank/DDBJ databases">
        <authorList>
            <person name="Zhuang K."/>
            <person name="Ran Y."/>
        </authorList>
    </citation>
    <scope>NUCLEOTIDE SEQUENCE [LARGE SCALE GENOMIC DNA]</scope>
    <source>
        <strain evidence="2 3">WCH-YHL-001</strain>
    </source>
</reference>
<organism evidence="2 3">
    <name type="scientific">Nocardia huaxiensis</name>
    <dbReference type="NCBI Taxonomy" id="2755382"/>
    <lineage>
        <taxon>Bacteria</taxon>
        <taxon>Bacillati</taxon>
        <taxon>Actinomycetota</taxon>
        <taxon>Actinomycetes</taxon>
        <taxon>Mycobacteriales</taxon>
        <taxon>Nocardiaceae</taxon>
        <taxon>Nocardia</taxon>
    </lineage>
</organism>
<gene>
    <name evidence="2" type="ORF">H0264_26655</name>
</gene>
<feature type="transmembrane region" description="Helical" evidence="1">
    <location>
        <begin position="401"/>
        <end position="422"/>
    </location>
</feature>
<dbReference type="KEGG" id="nhu:H0264_26655"/>
<feature type="transmembrane region" description="Helical" evidence="1">
    <location>
        <begin position="209"/>
        <end position="228"/>
    </location>
</feature>
<dbReference type="EMBL" id="CP059399">
    <property type="protein sequence ID" value="QLY28889.1"/>
    <property type="molecule type" value="Genomic_DNA"/>
</dbReference>
<protein>
    <recommendedName>
        <fullName evidence="4">DUF445 family protein</fullName>
    </recommendedName>
</protein>